<dbReference type="OrthoDB" id="3242873at2"/>
<accession>A0A1G9YE69</accession>
<dbReference type="Proteomes" id="UP000199182">
    <property type="component" value="Unassembled WGS sequence"/>
</dbReference>
<dbReference type="AlphaFoldDB" id="A0A1G9YE69"/>
<organism evidence="1 2">
    <name type="scientific">Acetanaerobacterium elongatum</name>
    <dbReference type="NCBI Taxonomy" id="258515"/>
    <lineage>
        <taxon>Bacteria</taxon>
        <taxon>Bacillati</taxon>
        <taxon>Bacillota</taxon>
        <taxon>Clostridia</taxon>
        <taxon>Eubacteriales</taxon>
        <taxon>Oscillospiraceae</taxon>
        <taxon>Acetanaerobacterium</taxon>
    </lineage>
</organism>
<name>A0A1G9YE69_9FIRM</name>
<keyword evidence="2" id="KW-1185">Reference proteome</keyword>
<dbReference type="EMBL" id="FNID01000010">
    <property type="protein sequence ID" value="SDN06713.1"/>
    <property type="molecule type" value="Genomic_DNA"/>
</dbReference>
<dbReference type="STRING" id="258515.SAMN05192585_11085"/>
<proteinExistence type="predicted"/>
<dbReference type="RefSeq" id="WP_092639182.1">
    <property type="nucleotide sequence ID" value="NZ_FNID01000010.1"/>
</dbReference>
<sequence length="65" mass="7029">MKHQIVINVSDPKGQKRTVLTGGDVKLRDRFLNLLFGKGQRVLVLVPADSVQSVAIKEVSADAAT</sequence>
<protein>
    <submittedName>
        <fullName evidence="1">Uncharacterized protein</fullName>
    </submittedName>
</protein>
<reference evidence="1 2" key="1">
    <citation type="submission" date="2016-10" db="EMBL/GenBank/DDBJ databases">
        <authorList>
            <person name="de Groot N.N."/>
        </authorList>
    </citation>
    <scope>NUCLEOTIDE SEQUENCE [LARGE SCALE GENOMIC DNA]</scope>
    <source>
        <strain evidence="1 2">CGMCC 1.5012</strain>
    </source>
</reference>
<evidence type="ECO:0000313" key="1">
    <source>
        <dbReference type="EMBL" id="SDN06713.1"/>
    </source>
</evidence>
<evidence type="ECO:0000313" key="2">
    <source>
        <dbReference type="Proteomes" id="UP000199182"/>
    </source>
</evidence>
<gene>
    <name evidence="1" type="ORF">SAMN05192585_11085</name>
</gene>